<dbReference type="InterPro" id="IPR036366">
    <property type="entry name" value="PGBDSf"/>
</dbReference>
<dbReference type="InterPro" id="IPR002477">
    <property type="entry name" value="Peptidoglycan-bd-like"/>
</dbReference>
<name>A0ABX5ZDV0_9MICO</name>
<geneLocation type="plasmid" evidence="2 3">
    <name>unnamed</name>
</geneLocation>
<dbReference type="EMBL" id="CP043032">
    <property type="protein sequence ID" value="QEH94773.1"/>
    <property type="molecule type" value="Genomic_DNA"/>
</dbReference>
<dbReference type="Pfam" id="PF01471">
    <property type="entry name" value="PG_binding_1"/>
    <property type="match status" value="1"/>
</dbReference>
<evidence type="ECO:0000313" key="2">
    <source>
        <dbReference type="EMBL" id="QEH94773.1"/>
    </source>
</evidence>
<feature type="domain" description="Peptidoglycan binding-like" evidence="1">
    <location>
        <begin position="22"/>
        <end position="60"/>
    </location>
</feature>
<keyword evidence="2" id="KW-0614">Plasmid</keyword>
<dbReference type="Gene3D" id="1.10.101.10">
    <property type="entry name" value="PGBD-like superfamily/PGBD"/>
    <property type="match status" value="1"/>
</dbReference>
<evidence type="ECO:0000259" key="1">
    <source>
        <dbReference type="Pfam" id="PF01471"/>
    </source>
</evidence>
<dbReference type="SUPFAM" id="SSF47090">
    <property type="entry name" value="PGBD-like"/>
    <property type="match status" value="1"/>
</dbReference>
<reference evidence="2 3" key="1">
    <citation type="submission" date="2019-08" db="EMBL/GenBank/DDBJ databases">
        <title>Dermacoccus abyssi strain HZAU 226, whole genome Nanopore sequencing project.</title>
        <authorList>
            <person name="Guo A."/>
            <person name="Zhang X."/>
            <person name="Ruan Y."/>
            <person name="Liu W."/>
            <person name="Chen Q."/>
            <person name="Gu L."/>
        </authorList>
    </citation>
    <scope>NUCLEOTIDE SEQUENCE [LARGE SCALE GENOMIC DNA]</scope>
    <source>
        <strain evidence="2 3">HZAU 226</strain>
        <plasmid evidence="2 3">unnamed</plasmid>
    </source>
</reference>
<sequence>MGRTASTRELRASVANLQRHLGIRADGVFGPQTRAAVVRFQRAHHLGVDGVAGRATFRALHMYYVDA</sequence>
<organism evidence="2 3">
    <name type="scientific">Dermacoccus abyssi</name>
    <dbReference type="NCBI Taxonomy" id="322596"/>
    <lineage>
        <taxon>Bacteria</taxon>
        <taxon>Bacillati</taxon>
        <taxon>Actinomycetota</taxon>
        <taxon>Actinomycetes</taxon>
        <taxon>Micrococcales</taxon>
        <taxon>Dermacoccaceae</taxon>
        <taxon>Dermacoccus</taxon>
    </lineage>
</organism>
<proteinExistence type="predicted"/>
<keyword evidence="3" id="KW-1185">Reference proteome</keyword>
<evidence type="ECO:0000313" key="3">
    <source>
        <dbReference type="Proteomes" id="UP000323565"/>
    </source>
</evidence>
<dbReference type="Proteomes" id="UP000323565">
    <property type="component" value="Plasmid unnamed"/>
</dbReference>
<gene>
    <name evidence="2" type="ORF">FV141_14215</name>
</gene>
<protein>
    <submittedName>
        <fullName evidence="2">Peptidoglycan-binding protein</fullName>
    </submittedName>
</protein>
<accession>A0ABX5ZDV0</accession>
<dbReference type="InterPro" id="IPR036365">
    <property type="entry name" value="PGBD-like_sf"/>
</dbReference>